<keyword evidence="6 7" id="KW-0067">ATP-binding</keyword>
<dbReference type="Proteomes" id="UP000182486">
    <property type="component" value="Unassembled WGS sequence"/>
</dbReference>
<evidence type="ECO:0000256" key="6">
    <source>
        <dbReference type="ARBA" id="ARBA00022840"/>
    </source>
</evidence>
<dbReference type="InterPro" id="IPR018391">
    <property type="entry name" value="PQQ_b-propeller_rpt"/>
</dbReference>
<evidence type="ECO:0000256" key="2">
    <source>
        <dbReference type="ARBA" id="ARBA00022527"/>
    </source>
</evidence>
<dbReference type="SUPFAM" id="SSF50998">
    <property type="entry name" value="Quinoprotein alcohol dehydrogenase-like"/>
    <property type="match status" value="1"/>
</dbReference>
<dbReference type="SUPFAM" id="SSF56112">
    <property type="entry name" value="Protein kinase-like (PK-like)"/>
    <property type="match status" value="1"/>
</dbReference>
<dbReference type="GO" id="GO:0005524">
    <property type="term" value="F:ATP binding"/>
    <property type="evidence" value="ECO:0007669"/>
    <property type="project" value="UniProtKB-UniRule"/>
</dbReference>
<dbReference type="PROSITE" id="PS50011">
    <property type="entry name" value="PROTEIN_KINASE_DOM"/>
    <property type="match status" value="1"/>
</dbReference>
<dbReference type="Pfam" id="PF13360">
    <property type="entry name" value="PQQ_2"/>
    <property type="match status" value="1"/>
</dbReference>
<feature type="binding site" evidence="7">
    <location>
        <position position="50"/>
    </location>
    <ligand>
        <name>ATP</name>
        <dbReference type="ChEBI" id="CHEBI:30616"/>
    </ligand>
</feature>
<dbReference type="PANTHER" id="PTHR43289">
    <property type="entry name" value="MITOGEN-ACTIVATED PROTEIN KINASE KINASE KINASE 20-RELATED"/>
    <property type="match status" value="1"/>
</dbReference>
<dbReference type="CDD" id="cd14014">
    <property type="entry name" value="STKc_PknB_like"/>
    <property type="match status" value="1"/>
</dbReference>
<keyword evidence="2" id="KW-0723">Serine/threonine-protein kinase</keyword>
<dbReference type="Gene3D" id="3.30.200.20">
    <property type="entry name" value="Phosphorylase Kinase, domain 1"/>
    <property type="match status" value="1"/>
</dbReference>
<evidence type="ECO:0000256" key="1">
    <source>
        <dbReference type="ARBA" id="ARBA00012513"/>
    </source>
</evidence>
<keyword evidence="5" id="KW-0418">Kinase</keyword>
<evidence type="ECO:0000256" key="5">
    <source>
        <dbReference type="ARBA" id="ARBA00022777"/>
    </source>
</evidence>
<dbReference type="InterPro" id="IPR011009">
    <property type="entry name" value="Kinase-like_dom_sf"/>
</dbReference>
<evidence type="ECO:0000256" key="7">
    <source>
        <dbReference type="PROSITE-ProRule" id="PRU10141"/>
    </source>
</evidence>
<dbReference type="SMART" id="SM00564">
    <property type="entry name" value="PQQ"/>
    <property type="match status" value="4"/>
</dbReference>
<reference evidence="9 10" key="1">
    <citation type="submission" date="2016-09" db="EMBL/GenBank/DDBJ databases">
        <title>Couchioplanes caeruleus draft genome sequence.</title>
        <authorList>
            <person name="Sheehan J."/>
            <person name="Caffrey P."/>
        </authorList>
    </citation>
    <scope>NUCLEOTIDE SEQUENCE [LARGE SCALE GENOMIC DNA]</scope>
    <source>
        <strain evidence="9 10">DSM 43634</strain>
    </source>
</reference>
<name>A0A1K0GGH7_9ACTN</name>
<comment type="caution">
    <text evidence="9">The sequence shown here is derived from an EMBL/GenBank/DDBJ whole genome shotgun (WGS) entry which is preliminary data.</text>
</comment>
<organism evidence="9 10">
    <name type="scientific">Couchioplanes caeruleus subsp. caeruleus</name>
    <dbReference type="NCBI Taxonomy" id="56427"/>
    <lineage>
        <taxon>Bacteria</taxon>
        <taxon>Bacillati</taxon>
        <taxon>Actinomycetota</taxon>
        <taxon>Actinomycetes</taxon>
        <taxon>Micromonosporales</taxon>
        <taxon>Micromonosporaceae</taxon>
        <taxon>Couchioplanes</taxon>
    </lineage>
</organism>
<dbReference type="InterPro" id="IPR008271">
    <property type="entry name" value="Ser/Thr_kinase_AS"/>
</dbReference>
<dbReference type="Pfam" id="PF00069">
    <property type="entry name" value="Pkinase"/>
    <property type="match status" value="1"/>
</dbReference>
<dbReference type="EMBL" id="MEIA01000536">
    <property type="protein sequence ID" value="OJF09964.1"/>
    <property type="molecule type" value="Genomic_DNA"/>
</dbReference>
<protein>
    <recommendedName>
        <fullName evidence="1">non-specific serine/threonine protein kinase</fullName>
        <ecNumber evidence="1">2.7.11.1</ecNumber>
    </recommendedName>
</protein>
<dbReference type="Gene3D" id="2.130.10.10">
    <property type="entry name" value="YVTN repeat-like/Quinoprotein amine dehydrogenase"/>
    <property type="match status" value="2"/>
</dbReference>
<keyword evidence="4 7" id="KW-0547">Nucleotide-binding</keyword>
<dbReference type="PANTHER" id="PTHR43289:SF6">
    <property type="entry name" value="SERINE_THREONINE-PROTEIN KINASE NEKL-3"/>
    <property type="match status" value="1"/>
</dbReference>
<dbReference type="PROSITE" id="PS00107">
    <property type="entry name" value="PROTEIN_KINASE_ATP"/>
    <property type="match status" value="1"/>
</dbReference>
<accession>A0A1K0GGH7</accession>
<keyword evidence="10" id="KW-1185">Reference proteome</keyword>
<evidence type="ECO:0000256" key="4">
    <source>
        <dbReference type="ARBA" id="ARBA00022741"/>
    </source>
</evidence>
<keyword evidence="3" id="KW-0808">Transferase</keyword>
<feature type="domain" description="Protein kinase" evidence="8">
    <location>
        <begin position="21"/>
        <end position="285"/>
    </location>
</feature>
<dbReference type="SMART" id="SM00220">
    <property type="entry name" value="S_TKc"/>
    <property type="match status" value="1"/>
</dbReference>
<dbReference type="InterPro" id="IPR000719">
    <property type="entry name" value="Prot_kinase_dom"/>
</dbReference>
<dbReference type="InterPro" id="IPR002372">
    <property type="entry name" value="PQQ_rpt_dom"/>
</dbReference>
<sequence>MSSPENVHEPLAGSVLVAGRYRLIERIGSGGMGVVWLAHDEVLQRRVAVKELRHSWGSSDRSVAAGRERSLREARAAAALRHPHIVAVYDIAAQDGQPWIVMEFVPGRSLKEIVAEDGPMPVERAVDIGLQLLSALRAAHAVGITHRDVKPANVLISADGAVRLTDFGLATLPDAETLTETGAIIGTPGYLAPEQAKGLPPGPPADVFGLGATLYYAIEGVGPFQREAYLPTLVAYARHDIRAPRRAEALAPTLLRLLAADPVKRPTAEQARKLLLGGAVRRPILSRRRLIATGVLTGAAIAAGAAGRWWRPEWPSRAGAASPSPPPSPSGVGAVVWQRDDLYNPVEVGSLLIGAAADGARAVDAATGEVRWLWRSDDAQYVYYAGDRLVFVGGRDGGRALDVATGRDRGARGQGFASAVDGLVLTGEKPRTLIAYDVVTGRRLWQVAGRGEFDGQIHLSPSGVLCAAVSSATTDGPSYLYGIEPRTGDLAWRTLMTEKGAVLGPWDAGKDLYAVTIDKDTWKLSRHDAASGERRWEVSLVDVKKEASAWIDVSQVVTLGALTVTSLTDRRISLTYSGVIAVENGVARWRRPLLSPTVLATTDGRLFAATYDSVLHELDPATGQTVWSTATPGPVDYLLEGAGMLLACIGEGVTAYPLTR</sequence>
<dbReference type="PROSITE" id="PS00108">
    <property type="entry name" value="PROTEIN_KINASE_ST"/>
    <property type="match status" value="1"/>
</dbReference>
<dbReference type="Gene3D" id="1.10.510.10">
    <property type="entry name" value="Transferase(Phosphotransferase) domain 1"/>
    <property type="match status" value="1"/>
</dbReference>
<gene>
    <name evidence="9" type="ORF">BG844_34760</name>
</gene>
<dbReference type="InterPro" id="IPR017441">
    <property type="entry name" value="Protein_kinase_ATP_BS"/>
</dbReference>
<dbReference type="GO" id="GO:0004674">
    <property type="term" value="F:protein serine/threonine kinase activity"/>
    <property type="evidence" value="ECO:0007669"/>
    <property type="project" value="UniProtKB-KW"/>
</dbReference>
<evidence type="ECO:0000256" key="3">
    <source>
        <dbReference type="ARBA" id="ARBA00022679"/>
    </source>
</evidence>
<dbReference type="AlphaFoldDB" id="A0A1K0GGH7"/>
<evidence type="ECO:0000313" key="10">
    <source>
        <dbReference type="Proteomes" id="UP000182486"/>
    </source>
</evidence>
<evidence type="ECO:0000313" key="9">
    <source>
        <dbReference type="EMBL" id="OJF09964.1"/>
    </source>
</evidence>
<dbReference type="RefSeq" id="WP_071809661.1">
    <property type="nucleotide sequence ID" value="NZ_MEIA01000536.1"/>
</dbReference>
<evidence type="ECO:0000259" key="8">
    <source>
        <dbReference type="PROSITE" id="PS50011"/>
    </source>
</evidence>
<dbReference type="EC" id="2.7.11.1" evidence="1"/>
<dbReference type="InterPro" id="IPR011047">
    <property type="entry name" value="Quinoprotein_ADH-like_sf"/>
</dbReference>
<proteinExistence type="predicted"/>
<dbReference type="InterPro" id="IPR015943">
    <property type="entry name" value="WD40/YVTN_repeat-like_dom_sf"/>
</dbReference>